<dbReference type="SUPFAM" id="SSF63380">
    <property type="entry name" value="Riboflavin synthase domain-like"/>
    <property type="match status" value="1"/>
</dbReference>
<evidence type="ECO:0000256" key="3">
    <source>
        <dbReference type="ARBA" id="ARBA00022630"/>
    </source>
</evidence>
<evidence type="ECO:0000256" key="5">
    <source>
        <dbReference type="ARBA" id="ARBA00023002"/>
    </source>
</evidence>
<evidence type="ECO:0000313" key="10">
    <source>
        <dbReference type="Proteomes" id="UP000016930"/>
    </source>
</evidence>
<evidence type="ECO:0000256" key="1">
    <source>
        <dbReference type="ARBA" id="ARBA00001974"/>
    </source>
</evidence>
<dbReference type="PANTHER" id="PTHR19370">
    <property type="entry name" value="NADH-CYTOCHROME B5 REDUCTASE"/>
    <property type="match status" value="1"/>
</dbReference>
<dbReference type="AlphaFoldDB" id="M2RPK9"/>
<organism evidence="9 10">
    <name type="scientific">Ceriporiopsis subvermispora (strain B)</name>
    <name type="common">White-rot fungus</name>
    <name type="synonym">Gelatoporia subvermispora</name>
    <dbReference type="NCBI Taxonomy" id="914234"/>
    <lineage>
        <taxon>Eukaryota</taxon>
        <taxon>Fungi</taxon>
        <taxon>Dikarya</taxon>
        <taxon>Basidiomycota</taxon>
        <taxon>Agaricomycotina</taxon>
        <taxon>Agaricomycetes</taxon>
        <taxon>Polyporales</taxon>
        <taxon>Gelatoporiaceae</taxon>
        <taxon>Gelatoporia</taxon>
    </lineage>
</organism>
<feature type="binding site" evidence="6">
    <location>
        <position position="208"/>
    </location>
    <ligand>
        <name>FAD</name>
        <dbReference type="ChEBI" id="CHEBI:57692"/>
    </ligand>
</feature>
<dbReference type="Gene3D" id="3.40.50.80">
    <property type="entry name" value="Nucleotide-binding domain of ferredoxin-NADP reductase (FNR) module"/>
    <property type="match status" value="1"/>
</dbReference>
<dbReference type="PRINTS" id="PR00406">
    <property type="entry name" value="CYTB5RDTASE"/>
</dbReference>
<accession>M2RPK9</accession>
<feature type="binding site" evidence="6">
    <location>
        <position position="141"/>
    </location>
    <ligand>
        <name>FAD</name>
        <dbReference type="ChEBI" id="CHEBI:57692"/>
    </ligand>
</feature>
<dbReference type="PROSITE" id="PS51384">
    <property type="entry name" value="FAD_FR"/>
    <property type="match status" value="1"/>
</dbReference>
<dbReference type="Pfam" id="PF00970">
    <property type="entry name" value="FAD_binding_6"/>
    <property type="match status" value="1"/>
</dbReference>
<protein>
    <recommendedName>
        <fullName evidence="8">FAD-binding FR-type domain-containing protein</fullName>
    </recommendedName>
</protein>
<evidence type="ECO:0000256" key="2">
    <source>
        <dbReference type="ARBA" id="ARBA00006105"/>
    </source>
</evidence>
<dbReference type="CDD" id="cd06183">
    <property type="entry name" value="cyt_b5_reduct_like"/>
    <property type="match status" value="1"/>
</dbReference>
<keyword evidence="5" id="KW-0560">Oxidoreductase</keyword>
<feature type="binding site" evidence="6">
    <location>
        <position position="142"/>
    </location>
    <ligand>
        <name>FAD</name>
        <dbReference type="ChEBI" id="CHEBI:57692"/>
    </ligand>
</feature>
<dbReference type="STRING" id="914234.M2RPK9"/>
<name>M2RPK9_CERS8</name>
<reference evidence="9 10" key="1">
    <citation type="journal article" date="2012" name="Proc. Natl. Acad. Sci. U.S.A.">
        <title>Comparative genomics of Ceriporiopsis subvermispora and Phanerochaete chrysosporium provide insight into selective ligninolysis.</title>
        <authorList>
            <person name="Fernandez-Fueyo E."/>
            <person name="Ruiz-Duenas F.J."/>
            <person name="Ferreira P."/>
            <person name="Floudas D."/>
            <person name="Hibbett D.S."/>
            <person name="Canessa P."/>
            <person name="Larrondo L.F."/>
            <person name="James T.Y."/>
            <person name="Seelenfreund D."/>
            <person name="Lobos S."/>
            <person name="Polanco R."/>
            <person name="Tello M."/>
            <person name="Honda Y."/>
            <person name="Watanabe T."/>
            <person name="Watanabe T."/>
            <person name="Ryu J.S."/>
            <person name="Kubicek C.P."/>
            <person name="Schmoll M."/>
            <person name="Gaskell J."/>
            <person name="Hammel K.E."/>
            <person name="St John F.J."/>
            <person name="Vanden Wymelenberg A."/>
            <person name="Sabat G."/>
            <person name="Splinter BonDurant S."/>
            <person name="Syed K."/>
            <person name="Yadav J.S."/>
            <person name="Doddapaneni H."/>
            <person name="Subramanian V."/>
            <person name="Lavin J.L."/>
            <person name="Oguiza J.A."/>
            <person name="Perez G."/>
            <person name="Pisabarro A.G."/>
            <person name="Ramirez L."/>
            <person name="Santoyo F."/>
            <person name="Master E."/>
            <person name="Coutinho P.M."/>
            <person name="Henrissat B."/>
            <person name="Lombard V."/>
            <person name="Magnuson J.K."/>
            <person name="Kuees U."/>
            <person name="Hori C."/>
            <person name="Igarashi K."/>
            <person name="Samejima M."/>
            <person name="Held B.W."/>
            <person name="Barry K.W."/>
            <person name="LaButti K.M."/>
            <person name="Lapidus A."/>
            <person name="Lindquist E.A."/>
            <person name="Lucas S.M."/>
            <person name="Riley R."/>
            <person name="Salamov A.A."/>
            <person name="Hoffmeister D."/>
            <person name="Schwenk D."/>
            <person name="Hadar Y."/>
            <person name="Yarden O."/>
            <person name="de Vries R.P."/>
            <person name="Wiebenga A."/>
            <person name="Stenlid J."/>
            <person name="Eastwood D."/>
            <person name="Grigoriev I.V."/>
            <person name="Berka R.M."/>
            <person name="Blanchette R.A."/>
            <person name="Kersten P."/>
            <person name="Martinez A.T."/>
            <person name="Vicuna R."/>
            <person name="Cullen D."/>
        </authorList>
    </citation>
    <scope>NUCLEOTIDE SEQUENCE [LARGE SCALE GENOMIC DNA]</scope>
    <source>
        <strain evidence="9 10">B</strain>
    </source>
</reference>
<dbReference type="GO" id="GO:0016491">
    <property type="term" value="F:oxidoreductase activity"/>
    <property type="evidence" value="ECO:0007669"/>
    <property type="project" value="UniProtKB-KW"/>
</dbReference>
<dbReference type="SUPFAM" id="SSF52343">
    <property type="entry name" value="Ferredoxin reductase-like, C-terminal NADP-linked domain"/>
    <property type="match status" value="1"/>
</dbReference>
<feature type="domain" description="FAD-binding FR-type" evidence="8">
    <location>
        <begin position="85"/>
        <end position="191"/>
    </location>
</feature>
<dbReference type="InterPro" id="IPR001834">
    <property type="entry name" value="CBR-like"/>
</dbReference>
<dbReference type="Proteomes" id="UP000016930">
    <property type="component" value="Unassembled WGS sequence"/>
</dbReference>
<evidence type="ECO:0000259" key="8">
    <source>
        <dbReference type="PROSITE" id="PS51384"/>
    </source>
</evidence>
<keyword evidence="10" id="KW-1185">Reference proteome</keyword>
<dbReference type="InterPro" id="IPR039261">
    <property type="entry name" value="FNR_nucleotide-bd"/>
</dbReference>
<keyword evidence="3 6" id="KW-0285">Flavoprotein</keyword>
<keyword evidence="7" id="KW-1133">Transmembrane helix</keyword>
<evidence type="ECO:0000256" key="7">
    <source>
        <dbReference type="SAM" id="Phobius"/>
    </source>
</evidence>
<keyword evidence="7" id="KW-0472">Membrane</keyword>
<evidence type="ECO:0000256" key="4">
    <source>
        <dbReference type="ARBA" id="ARBA00022827"/>
    </source>
</evidence>
<keyword evidence="4 6" id="KW-0274">FAD</keyword>
<dbReference type="InterPro" id="IPR017927">
    <property type="entry name" value="FAD-bd_FR_type"/>
</dbReference>
<feature type="binding site" evidence="6">
    <location>
        <position position="166"/>
    </location>
    <ligand>
        <name>FAD</name>
        <dbReference type="ChEBI" id="CHEBI:57692"/>
    </ligand>
</feature>
<evidence type="ECO:0000313" key="9">
    <source>
        <dbReference type="EMBL" id="EMD40816.1"/>
    </source>
</evidence>
<comment type="cofactor">
    <cofactor evidence="1 6">
        <name>FAD</name>
        <dbReference type="ChEBI" id="CHEBI:57692"/>
    </cofactor>
</comment>
<dbReference type="InterPro" id="IPR008333">
    <property type="entry name" value="Cbr1-like_FAD-bd_dom"/>
</dbReference>
<dbReference type="InterPro" id="IPR017938">
    <property type="entry name" value="Riboflavin_synthase-like_b-brl"/>
</dbReference>
<evidence type="ECO:0000256" key="6">
    <source>
        <dbReference type="PIRSR" id="PIRSR601834-1"/>
    </source>
</evidence>
<feature type="transmembrane region" description="Helical" evidence="7">
    <location>
        <begin position="48"/>
        <end position="67"/>
    </location>
</feature>
<dbReference type="Gene3D" id="2.40.30.10">
    <property type="entry name" value="Translation factors"/>
    <property type="match status" value="1"/>
</dbReference>
<feature type="binding site" evidence="6">
    <location>
        <position position="140"/>
    </location>
    <ligand>
        <name>FAD</name>
        <dbReference type="ChEBI" id="CHEBI:57692"/>
    </ligand>
</feature>
<dbReference type="OrthoDB" id="432685at2759"/>
<dbReference type="Pfam" id="PF00175">
    <property type="entry name" value="NAD_binding_1"/>
    <property type="match status" value="1"/>
</dbReference>
<sequence>MLVSSRTHLLSVSQLVRCSRGYPLHSAPRGSRYSSSSAVLTRTLRSNILISLGLFASGSLLGAYLFWPDASRSAPTYEDALLSPKHFTPATVIASEACPDPNTRLITLAVPPHLIPPRGETPFSPIWSIFIKDDDIQVERPYTPLEGIDEYGHMKFWIKRYPKGEVGRWLLSKNPGDSIEIRGPINTWPWKEDTWDEVVMISGGTGITPFYQLLNTIVKEVSNLPKAKFTLLHSSRTPASLPPPEMLNSLMKASSLTPGKFSMTLCVDELDGSSHPSVSSSDLHVGRISRASIERSLGLENRDWWRSLLRLDRRSHQEQSKKVLFLVCGPDAMISSIAGPWGRNFSQGEVGGILGTMGYTREQVRKL</sequence>
<keyword evidence="7" id="KW-0812">Transmembrane</keyword>
<comment type="similarity">
    <text evidence="2">Belongs to the flavoprotein pyridine nucleotide cytochrome reductase family.</text>
</comment>
<gene>
    <name evidence="9" type="ORF">CERSUDRAFT_149266</name>
</gene>
<dbReference type="InterPro" id="IPR001433">
    <property type="entry name" value="OxRdtase_FAD/NAD-bd"/>
</dbReference>
<dbReference type="EMBL" id="KB445792">
    <property type="protein sequence ID" value="EMD40816.1"/>
    <property type="molecule type" value="Genomic_DNA"/>
</dbReference>
<proteinExistence type="inferred from homology"/>
<dbReference type="HOGENOM" id="CLU_003827_9_1_1"/>
<feature type="binding site" evidence="6">
    <location>
        <position position="159"/>
    </location>
    <ligand>
        <name>FAD</name>
        <dbReference type="ChEBI" id="CHEBI:57692"/>
    </ligand>
</feature>